<evidence type="ECO:0000313" key="3">
    <source>
        <dbReference type="Proteomes" id="UP000070263"/>
    </source>
</evidence>
<keyword evidence="1" id="KW-1133">Transmembrane helix</keyword>
<organism evidence="2 3">
    <name type="scientific">candidate division MSBL1 archaeon SCGC-AAA382A20</name>
    <dbReference type="NCBI Taxonomy" id="1698280"/>
    <lineage>
        <taxon>Archaea</taxon>
        <taxon>Methanobacteriati</taxon>
        <taxon>Methanobacteriota</taxon>
        <taxon>candidate division MSBL1</taxon>
    </lineage>
</organism>
<keyword evidence="1" id="KW-0812">Transmembrane</keyword>
<comment type="caution">
    <text evidence="2">The sequence shown here is derived from an EMBL/GenBank/DDBJ whole genome shotgun (WGS) entry which is preliminary data.</text>
</comment>
<feature type="transmembrane region" description="Helical" evidence="1">
    <location>
        <begin position="182"/>
        <end position="204"/>
    </location>
</feature>
<name>A0A133VMV1_9EURY</name>
<gene>
    <name evidence="2" type="ORF">AKJ51_00090</name>
</gene>
<accession>A0A133VMV1</accession>
<dbReference type="EMBL" id="LHYE01000001">
    <property type="protein sequence ID" value="KXB07747.1"/>
    <property type="molecule type" value="Genomic_DNA"/>
</dbReference>
<proteinExistence type="predicted"/>
<evidence type="ECO:0000313" key="2">
    <source>
        <dbReference type="EMBL" id="KXB07747.1"/>
    </source>
</evidence>
<feature type="transmembrane region" description="Helical" evidence="1">
    <location>
        <begin position="121"/>
        <end position="143"/>
    </location>
</feature>
<reference evidence="2 3" key="1">
    <citation type="journal article" date="2016" name="Sci. Rep.">
        <title>Metabolic traits of an uncultured archaeal lineage -MSBL1- from brine pools of the Red Sea.</title>
        <authorList>
            <person name="Mwirichia R."/>
            <person name="Alam I."/>
            <person name="Rashid M."/>
            <person name="Vinu M."/>
            <person name="Ba-Alawi W."/>
            <person name="Anthony Kamau A."/>
            <person name="Kamanda Ngugi D."/>
            <person name="Goker M."/>
            <person name="Klenk H.P."/>
            <person name="Bajic V."/>
            <person name="Stingl U."/>
        </authorList>
    </citation>
    <scope>NUCLEOTIDE SEQUENCE [LARGE SCALE GENOMIC DNA]</scope>
    <source>
        <strain evidence="2">SCGC-AAA382A20</strain>
    </source>
</reference>
<keyword evidence="1" id="KW-0472">Membrane</keyword>
<sequence>MPNREEHVRHCEELYEYGFEKVHAWMDGTVKSRGPTHRVDRHDINKTPDKAYEIFKNKVPKQYRKFIKDAVKDHIELDKRGGDFTSAMQGFNLIYPITILYPIIFFLIGVFGFLLRLEGVGVLGLWILYGGGFGFWIGIFFVISVNEGTNPKLQALGGFFFGLFFYILGLGISKLLGDSLSWTSHTIAVSIILIYLGSGIGVVYGSEKSPSKSNHNKFTNSENHKPKCVVCGRTLSDDDIREGRERCINCQVEDDSTAMIYK</sequence>
<evidence type="ECO:0000256" key="1">
    <source>
        <dbReference type="SAM" id="Phobius"/>
    </source>
</evidence>
<dbReference type="Proteomes" id="UP000070263">
    <property type="component" value="Unassembled WGS sequence"/>
</dbReference>
<feature type="transmembrane region" description="Helical" evidence="1">
    <location>
        <begin position="93"/>
        <end position="115"/>
    </location>
</feature>
<dbReference type="AlphaFoldDB" id="A0A133VMV1"/>
<keyword evidence="3" id="KW-1185">Reference proteome</keyword>
<protein>
    <submittedName>
        <fullName evidence="2">Uncharacterized protein</fullName>
    </submittedName>
</protein>
<feature type="transmembrane region" description="Helical" evidence="1">
    <location>
        <begin position="155"/>
        <end position="176"/>
    </location>
</feature>